<evidence type="ECO:0000313" key="3">
    <source>
        <dbReference type="Proteomes" id="UP001221757"/>
    </source>
</evidence>
<protein>
    <submittedName>
        <fullName evidence="2">Uncharacterized protein</fullName>
    </submittedName>
</protein>
<dbReference type="AlphaFoldDB" id="A0AAD7CX09"/>
<comment type="caution">
    <text evidence="2">The sequence shown here is derived from an EMBL/GenBank/DDBJ whole genome shotgun (WGS) entry which is preliminary data.</text>
</comment>
<dbReference type="Proteomes" id="UP001221757">
    <property type="component" value="Unassembled WGS sequence"/>
</dbReference>
<organism evidence="2 3">
    <name type="scientific">Mycena rosella</name>
    <name type="common">Pink bonnet</name>
    <name type="synonym">Agaricus rosellus</name>
    <dbReference type="NCBI Taxonomy" id="1033263"/>
    <lineage>
        <taxon>Eukaryota</taxon>
        <taxon>Fungi</taxon>
        <taxon>Dikarya</taxon>
        <taxon>Basidiomycota</taxon>
        <taxon>Agaricomycotina</taxon>
        <taxon>Agaricomycetes</taxon>
        <taxon>Agaricomycetidae</taxon>
        <taxon>Agaricales</taxon>
        <taxon>Marasmiineae</taxon>
        <taxon>Mycenaceae</taxon>
        <taxon>Mycena</taxon>
    </lineage>
</organism>
<dbReference type="EMBL" id="JARKIE010000195">
    <property type="protein sequence ID" value="KAJ7668258.1"/>
    <property type="molecule type" value="Genomic_DNA"/>
</dbReference>
<evidence type="ECO:0000256" key="1">
    <source>
        <dbReference type="SAM" id="MobiDB-lite"/>
    </source>
</evidence>
<reference evidence="2" key="1">
    <citation type="submission" date="2023-03" db="EMBL/GenBank/DDBJ databases">
        <title>Massive genome expansion in bonnet fungi (Mycena s.s.) driven by repeated elements and novel gene families across ecological guilds.</title>
        <authorList>
            <consortium name="Lawrence Berkeley National Laboratory"/>
            <person name="Harder C.B."/>
            <person name="Miyauchi S."/>
            <person name="Viragh M."/>
            <person name="Kuo A."/>
            <person name="Thoen E."/>
            <person name="Andreopoulos B."/>
            <person name="Lu D."/>
            <person name="Skrede I."/>
            <person name="Drula E."/>
            <person name="Henrissat B."/>
            <person name="Morin E."/>
            <person name="Kohler A."/>
            <person name="Barry K."/>
            <person name="LaButti K."/>
            <person name="Morin E."/>
            <person name="Salamov A."/>
            <person name="Lipzen A."/>
            <person name="Mereny Z."/>
            <person name="Hegedus B."/>
            <person name="Baldrian P."/>
            <person name="Stursova M."/>
            <person name="Weitz H."/>
            <person name="Taylor A."/>
            <person name="Grigoriev I.V."/>
            <person name="Nagy L.G."/>
            <person name="Martin F."/>
            <person name="Kauserud H."/>
        </authorList>
    </citation>
    <scope>NUCLEOTIDE SEQUENCE</scope>
    <source>
        <strain evidence="2">CBHHK067</strain>
    </source>
</reference>
<name>A0AAD7CX09_MYCRO</name>
<feature type="region of interest" description="Disordered" evidence="1">
    <location>
        <begin position="245"/>
        <end position="268"/>
    </location>
</feature>
<proteinExistence type="predicted"/>
<accession>A0AAD7CX09</accession>
<sequence length="396" mass="43520">MPRIVDGDEAEAVRNGYGALGLEGNPDGPQRWRTLGGGTRYTDVEIAVAALAQEVGEELLHESCGGGSSGRGRVSDGENRAVVWYTFKLHCTRYTRHCVRTYELFGGVDECGVLTLHDSERTDSKRREIHLRLDLGLSVRVEHGLRLRLAVGVGAEVAARELLREERGLFCRFFVVVGRRRQVSFSALQEFRGATKASVPGARAEVFAQATARLAACARGVPEVSDMVKSQQRVGINKRGQTTLQCGRRRAGRKVEERKSGRGTTNAPRQRDLQRDVLLFLLALGPLLAPQGQRVALREHARALELANGTSGMSTHTASKRRGVVVFVAREGVARVLVLRVDVEATVKEETARAVNVLVAVDIVTQQKAATRRNEERGNRRNGSIRVTCCWGLDRP</sequence>
<keyword evidence="3" id="KW-1185">Reference proteome</keyword>
<evidence type="ECO:0000313" key="2">
    <source>
        <dbReference type="EMBL" id="KAJ7668258.1"/>
    </source>
</evidence>
<gene>
    <name evidence="2" type="ORF">B0H17DRAFT_1142500</name>
</gene>